<dbReference type="PANTHER" id="PTHR36925">
    <property type="entry name" value="COBALT-PRECORRIN-6A REDUCTASE"/>
    <property type="match status" value="1"/>
</dbReference>
<keyword evidence="5" id="KW-1185">Reference proteome</keyword>
<reference evidence="4 5" key="1">
    <citation type="submission" date="2016-10" db="EMBL/GenBank/DDBJ databases">
        <authorList>
            <person name="de Groot N.N."/>
        </authorList>
    </citation>
    <scope>NUCLEOTIDE SEQUENCE [LARGE SCALE GENOMIC DNA]</scope>
    <source>
        <strain evidence="4 5">DSM 13305</strain>
    </source>
</reference>
<dbReference type="NCBIfam" id="TIGR00715">
    <property type="entry name" value="precor6x_red"/>
    <property type="match status" value="1"/>
</dbReference>
<keyword evidence="2" id="KW-0169">Cobalamin biosynthesis</keyword>
<comment type="pathway">
    <text evidence="1">Cofactor biosynthesis; adenosylcobalamin biosynthesis.</text>
</comment>
<dbReference type="OrthoDB" id="9780707at2"/>
<evidence type="ECO:0000313" key="5">
    <source>
        <dbReference type="Proteomes" id="UP000198847"/>
    </source>
</evidence>
<dbReference type="UniPathway" id="UPA00148"/>
<evidence type="ECO:0000256" key="1">
    <source>
        <dbReference type="ARBA" id="ARBA00004953"/>
    </source>
</evidence>
<evidence type="ECO:0000256" key="2">
    <source>
        <dbReference type="ARBA" id="ARBA00022573"/>
    </source>
</evidence>
<evidence type="ECO:0000256" key="3">
    <source>
        <dbReference type="ARBA" id="ARBA00023002"/>
    </source>
</evidence>
<organism evidence="4 5">
    <name type="scientific">Propionispora vibrioides</name>
    <dbReference type="NCBI Taxonomy" id="112903"/>
    <lineage>
        <taxon>Bacteria</taxon>
        <taxon>Bacillati</taxon>
        <taxon>Bacillota</taxon>
        <taxon>Negativicutes</taxon>
        <taxon>Selenomonadales</taxon>
        <taxon>Sporomusaceae</taxon>
        <taxon>Propionispora</taxon>
    </lineage>
</organism>
<dbReference type="EMBL" id="FODY01000001">
    <property type="protein sequence ID" value="SEO38059.1"/>
    <property type="molecule type" value="Genomic_DNA"/>
</dbReference>
<dbReference type="InterPro" id="IPR003723">
    <property type="entry name" value="Precorrin-6x_reduct"/>
</dbReference>
<proteinExistence type="predicted"/>
<accession>A0A1H8P7W2</accession>
<dbReference type="AlphaFoldDB" id="A0A1H8P7W2"/>
<keyword evidence="3" id="KW-0560">Oxidoreductase</keyword>
<evidence type="ECO:0000313" key="4">
    <source>
        <dbReference type="EMBL" id="SEO38059.1"/>
    </source>
</evidence>
<sequence>MILVLAGTQDGRQLAAQLAKGYKVIVSVVSQYGRQLASESQVQAQEGMLDTDGMIELLRRQQVELLVDASHPYAVNVSRNAMEACENCGVAYLRYERPQAALPAYDKLYKASNYEMAAKQAMVLGKVIFLTTGSRHLKVFKAAADPAVHRLIARVLPEPGVLTECLELGFQPRDIVALQGPFSHELNKALFKEFGTEVVVSKNSGQIGGSDTKFSAARELGLPLVIIDRPVLPYKTVVSSFAEVLAYVNKHMAGSRAVNGCR</sequence>
<dbReference type="GO" id="GO:0016994">
    <property type="term" value="F:precorrin-6A reductase activity"/>
    <property type="evidence" value="ECO:0007669"/>
    <property type="project" value="InterPro"/>
</dbReference>
<gene>
    <name evidence="4" type="ORF">SAMN04490178_101364</name>
</gene>
<dbReference type="PANTHER" id="PTHR36925:SF1">
    <property type="entry name" value="COBALT-PRECORRIN-6A REDUCTASE"/>
    <property type="match status" value="1"/>
</dbReference>
<name>A0A1H8P7W2_9FIRM</name>
<dbReference type="RefSeq" id="WP_091743674.1">
    <property type="nucleotide sequence ID" value="NZ_FODY01000001.1"/>
</dbReference>
<protein>
    <submittedName>
        <fullName evidence="4">Cobalt-precorrin 6A reductase</fullName>
    </submittedName>
</protein>
<dbReference type="PROSITE" id="PS51014">
    <property type="entry name" value="COBK_CBIJ"/>
    <property type="match status" value="1"/>
</dbReference>
<dbReference type="Pfam" id="PF02571">
    <property type="entry name" value="CbiJ"/>
    <property type="match status" value="1"/>
</dbReference>
<dbReference type="GO" id="GO:0009236">
    <property type="term" value="P:cobalamin biosynthetic process"/>
    <property type="evidence" value="ECO:0007669"/>
    <property type="project" value="UniProtKB-UniPathway"/>
</dbReference>
<dbReference type="STRING" id="112903.SAMN04490178_101364"/>
<dbReference type="Proteomes" id="UP000198847">
    <property type="component" value="Unassembled WGS sequence"/>
</dbReference>